<evidence type="ECO:0000313" key="2">
    <source>
        <dbReference type="Proteomes" id="UP000005824"/>
    </source>
</evidence>
<dbReference type="Pfam" id="PF05402">
    <property type="entry name" value="PqqD"/>
    <property type="match status" value="1"/>
</dbReference>
<comment type="caution">
    <text evidence="1">The sequence shown here is derived from an EMBL/GenBank/DDBJ whole genome shotgun (WGS) entry which is preliminary data.</text>
</comment>
<dbReference type="Gene3D" id="1.10.10.1150">
    <property type="entry name" value="Coenzyme PQQ synthesis protein D (PqqD)"/>
    <property type="match status" value="1"/>
</dbReference>
<accession>B4D272</accession>
<sequence>MTDPNFAAYVPSVRGSFAWEPIPDGCILYEESTGKMITLNATAEAVLTHCDGETTVAEICRAIEGEFQISPEEAESVLKRLQDEGVI</sequence>
<dbReference type="InterPro" id="IPR008792">
    <property type="entry name" value="PQQD"/>
</dbReference>
<dbReference type="RefSeq" id="WP_006980322.1">
    <property type="nucleotide sequence ID" value="NZ_ABVL01000008.1"/>
</dbReference>
<dbReference type="Proteomes" id="UP000005824">
    <property type="component" value="Unassembled WGS sequence"/>
</dbReference>
<evidence type="ECO:0008006" key="3">
    <source>
        <dbReference type="Google" id="ProtNLM"/>
    </source>
</evidence>
<dbReference type="EMBL" id="ABVL01000008">
    <property type="protein sequence ID" value="EDY19312.1"/>
    <property type="molecule type" value="Genomic_DNA"/>
</dbReference>
<evidence type="ECO:0000313" key="1">
    <source>
        <dbReference type="EMBL" id="EDY19312.1"/>
    </source>
</evidence>
<reference evidence="1 2" key="1">
    <citation type="journal article" date="2011" name="J. Bacteriol.">
        <title>Genome sequence of Chthoniobacter flavus Ellin428, an aerobic heterotrophic soil bacterium.</title>
        <authorList>
            <person name="Kant R."/>
            <person name="van Passel M.W."/>
            <person name="Palva A."/>
            <person name="Lucas S."/>
            <person name="Lapidus A."/>
            <person name="Glavina Del Rio T."/>
            <person name="Dalin E."/>
            <person name="Tice H."/>
            <person name="Bruce D."/>
            <person name="Goodwin L."/>
            <person name="Pitluck S."/>
            <person name="Larimer F.W."/>
            <person name="Land M.L."/>
            <person name="Hauser L."/>
            <person name="Sangwan P."/>
            <person name="de Vos W.M."/>
            <person name="Janssen P.H."/>
            <person name="Smidt H."/>
        </authorList>
    </citation>
    <scope>NUCLEOTIDE SEQUENCE [LARGE SCALE GENOMIC DNA]</scope>
    <source>
        <strain evidence="1 2">Ellin428</strain>
    </source>
</reference>
<dbReference type="InParanoid" id="B4D272"/>
<proteinExistence type="predicted"/>
<dbReference type="InterPro" id="IPR041881">
    <property type="entry name" value="PqqD_sf"/>
</dbReference>
<dbReference type="AlphaFoldDB" id="B4D272"/>
<gene>
    <name evidence="1" type="ORF">CfE428DRAFT_2997</name>
</gene>
<keyword evidence="2" id="KW-1185">Reference proteome</keyword>
<name>B4D272_9BACT</name>
<organism evidence="1 2">
    <name type="scientific">Chthoniobacter flavus Ellin428</name>
    <dbReference type="NCBI Taxonomy" id="497964"/>
    <lineage>
        <taxon>Bacteria</taxon>
        <taxon>Pseudomonadati</taxon>
        <taxon>Verrucomicrobiota</taxon>
        <taxon>Spartobacteria</taxon>
        <taxon>Chthoniobacterales</taxon>
        <taxon>Chthoniobacteraceae</taxon>
        <taxon>Chthoniobacter</taxon>
    </lineage>
</organism>
<protein>
    <recommendedName>
        <fullName evidence="3">Coenzyme PQQ synthesis D</fullName>
    </recommendedName>
</protein>
<dbReference type="STRING" id="497964.CfE428DRAFT_2997"/>